<comment type="caution">
    <text evidence="4">The sequence shown here is derived from an EMBL/GenBank/DDBJ whole genome shotgun (WGS) entry which is preliminary data.</text>
</comment>
<gene>
    <name evidence="4" type="ORF">D7294_04525</name>
</gene>
<dbReference type="Pfam" id="PF00106">
    <property type="entry name" value="adh_short"/>
    <property type="match status" value="1"/>
</dbReference>
<comment type="similarity">
    <text evidence="1 3">Belongs to the short-chain dehydrogenases/reductases (SDR) family.</text>
</comment>
<dbReference type="PRINTS" id="PR00080">
    <property type="entry name" value="SDRFAMILY"/>
</dbReference>
<protein>
    <submittedName>
        <fullName evidence="4">SDR family NAD(P)-dependent oxidoreductase</fullName>
    </submittedName>
</protein>
<dbReference type="Proteomes" id="UP000272474">
    <property type="component" value="Unassembled WGS sequence"/>
</dbReference>
<evidence type="ECO:0000313" key="4">
    <source>
        <dbReference type="EMBL" id="RKN45731.1"/>
    </source>
</evidence>
<dbReference type="PRINTS" id="PR00081">
    <property type="entry name" value="GDHRDH"/>
</dbReference>
<dbReference type="OrthoDB" id="3178062at2"/>
<evidence type="ECO:0000313" key="5">
    <source>
        <dbReference type="Proteomes" id="UP000272474"/>
    </source>
</evidence>
<evidence type="ECO:0000256" key="3">
    <source>
        <dbReference type="RuleBase" id="RU000363"/>
    </source>
</evidence>
<dbReference type="CDD" id="cd05374">
    <property type="entry name" value="17beta-HSD-like_SDR_c"/>
    <property type="match status" value="1"/>
</dbReference>
<dbReference type="EMBL" id="RBAL01000002">
    <property type="protein sequence ID" value="RKN45731.1"/>
    <property type="molecule type" value="Genomic_DNA"/>
</dbReference>
<dbReference type="GO" id="GO:0016491">
    <property type="term" value="F:oxidoreductase activity"/>
    <property type="evidence" value="ECO:0007669"/>
    <property type="project" value="UniProtKB-KW"/>
</dbReference>
<name>A0A3A9ZBN5_9ACTN</name>
<dbReference type="PANTHER" id="PTHR43976:SF16">
    <property type="entry name" value="SHORT-CHAIN DEHYDROGENASE_REDUCTASE FAMILY PROTEIN"/>
    <property type="match status" value="1"/>
</dbReference>
<evidence type="ECO:0000256" key="2">
    <source>
        <dbReference type="ARBA" id="ARBA00023002"/>
    </source>
</evidence>
<organism evidence="4 5">
    <name type="scientific">Streptomyces hoynatensis</name>
    <dbReference type="NCBI Taxonomy" id="1141874"/>
    <lineage>
        <taxon>Bacteria</taxon>
        <taxon>Bacillati</taxon>
        <taxon>Actinomycetota</taxon>
        <taxon>Actinomycetes</taxon>
        <taxon>Kitasatosporales</taxon>
        <taxon>Streptomycetaceae</taxon>
        <taxon>Streptomyces</taxon>
    </lineage>
</organism>
<dbReference type="Gene3D" id="3.40.50.720">
    <property type="entry name" value="NAD(P)-binding Rossmann-like Domain"/>
    <property type="match status" value="1"/>
</dbReference>
<dbReference type="SUPFAM" id="SSF51735">
    <property type="entry name" value="NAD(P)-binding Rossmann-fold domains"/>
    <property type="match status" value="1"/>
</dbReference>
<dbReference type="InterPro" id="IPR051911">
    <property type="entry name" value="SDR_oxidoreductase"/>
</dbReference>
<dbReference type="PANTHER" id="PTHR43976">
    <property type="entry name" value="SHORT CHAIN DEHYDROGENASE"/>
    <property type="match status" value="1"/>
</dbReference>
<proteinExistence type="inferred from homology"/>
<sequence length="284" mass="29436">MTAGKPPATPRRWLITGANSGLGAAFTRAALDAGDAVVAGARRPETMAELAAEHPERLRVVRLDVTEPARCAAAVAAAQEAFGGIDVLVNNAGSGLVCSFEETAEEELRRLMEVMFFGPARLTRLVLPQLRARRSGTVVQVSSLGGLVAFAGTSAYSAAKGALEQASEALAAELAPLGVRVLLVEPGSFHTEFVGTTRTPEPLPEYRETVGALRGRFHDVRGKQPGDPDKAARALLTVLGMPNPPLRLVLGDDAVGGVRAKLGALAAELDATAALATGEAIAFA</sequence>
<dbReference type="RefSeq" id="WP_120675729.1">
    <property type="nucleotide sequence ID" value="NZ_RBAL01000002.1"/>
</dbReference>
<keyword evidence="2" id="KW-0560">Oxidoreductase</keyword>
<reference evidence="4 5" key="1">
    <citation type="journal article" date="2014" name="Int. J. Syst. Evol. Microbiol.">
        <title>Streptomyces hoynatensis sp. nov., isolated from deep marine sediment.</title>
        <authorList>
            <person name="Veyisoglu A."/>
            <person name="Sahin N."/>
        </authorList>
    </citation>
    <scope>NUCLEOTIDE SEQUENCE [LARGE SCALE GENOMIC DNA]</scope>
    <source>
        <strain evidence="4 5">KCTC 29097</strain>
    </source>
</reference>
<dbReference type="InterPro" id="IPR036291">
    <property type="entry name" value="NAD(P)-bd_dom_sf"/>
</dbReference>
<dbReference type="InterPro" id="IPR002347">
    <property type="entry name" value="SDR_fam"/>
</dbReference>
<dbReference type="AlphaFoldDB" id="A0A3A9ZBN5"/>
<evidence type="ECO:0000256" key="1">
    <source>
        <dbReference type="ARBA" id="ARBA00006484"/>
    </source>
</evidence>
<keyword evidence="5" id="KW-1185">Reference proteome</keyword>
<accession>A0A3A9ZBN5</accession>